<feature type="repeat" description="ANK" evidence="1">
    <location>
        <begin position="394"/>
        <end position="415"/>
    </location>
</feature>
<feature type="repeat" description="ANK" evidence="1">
    <location>
        <begin position="183"/>
        <end position="216"/>
    </location>
</feature>
<feature type="repeat" description="ANK" evidence="1">
    <location>
        <begin position="69"/>
        <end position="96"/>
    </location>
</feature>
<dbReference type="InterPro" id="IPR002110">
    <property type="entry name" value="Ankyrin_rpt"/>
</dbReference>
<dbReference type="PANTHER" id="PTHR24128">
    <property type="entry name" value="HOMEOBOX PROTEIN WARIAI"/>
    <property type="match status" value="1"/>
</dbReference>
<dbReference type="Proteomes" id="UP000467840">
    <property type="component" value="Chromosome 10"/>
</dbReference>
<sequence>MELLMEASQAGNIDGLYAAIRENPNILAQIDAVPFVDTPLHAAASAGHIQYAREIMRLMPSFATKSNQDGFCPIHLALHKGHIQLVIWLVERDSDLVRLKGREAITPLHYVAEQGNLHLLDRFLLFCPKSIEDVTIRNETALHIALRNDMFEAFEFLVGRLHWDCHEEARYWEKRILNWKDVTGNTVLHIATSKINPRQLVKLLISCIVDVNKKNGEGWTALDYAQDESQAEIRDLLCSAGAVGASSLPVVDNSASFLRTDQKLKMAAEVGDIQGLYSIIKEDQYLLERIDQLPLTDTPLHIAASKGHTQFALEIMRLKPSFAEKLNQDGLSPMHLALQNQSFQTALRLAEVNGQLVCVKGRMAKNDKVEALKLLFGWLELTGKNKVLNWIDDEGNTVLHIASRRNQIEVVRLLIGLVTYFPSVCFIIREILYDFLPFVHRIEVDLNMKNSEGLTAVDILQQEGNWTFG</sequence>
<protein>
    <submittedName>
        <fullName evidence="2">Uncharacterized protein</fullName>
    </submittedName>
</protein>
<evidence type="ECO:0000256" key="1">
    <source>
        <dbReference type="PROSITE-ProRule" id="PRU00023"/>
    </source>
</evidence>
<accession>A0A6A6MY94</accession>
<dbReference type="Pfam" id="PF13637">
    <property type="entry name" value="Ank_4"/>
    <property type="match status" value="1"/>
</dbReference>
<organism evidence="2 3">
    <name type="scientific">Hevea brasiliensis</name>
    <name type="common">Para rubber tree</name>
    <name type="synonym">Siphonia brasiliensis</name>
    <dbReference type="NCBI Taxonomy" id="3981"/>
    <lineage>
        <taxon>Eukaryota</taxon>
        <taxon>Viridiplantae</taxon>
        <taxon>Streptophyta</taxon>
        <taxon>Embryophyta</taxon>
        <taxon>Tracheophyta</taxon>
        <taxon>Spermatophyta</taxon>
        <taxon>Magnoliopsida</taxon>
        <taxon>eudicotyledons</taxon>
        <taxon>Gunneridae</taxon>
        <taxon>Pentapetalae</taxon>
        <taxon>rosids</taxon>
        <taxon>fabids</taxon>
        <taxon>Malpighiales</taxon>
        <taxon>Euphorbiaceae</taxon>
        <taxon>Crotonoideae</taxon>
        <taxon>Micrandreae</taxon>
        <taxon>Hevea</taxon>
    </lineage>
</organism>
<dbReference type="Gene3D" id="1.25.40.20">
    <property type="entry name" value="Ankyrin repeat-containing domain"/>
    <property type="match status" value="2"/>
</dbReference>
<dbReference type="Pfam" id="PF12796">
    <property type="entry name" value="Ank_2"/>
    <property type="match status" value="3"/>
</dbReference>
<name>A0A6A6MY94_HEVBR</name>
<evidence type="ECO:0000313" key="2">
    <source>
        <dbReference type="EMBL" id="KAF2318771.1"/>
    </source>
</evidence>
<reference evidence="2 3" key="1">
    <citation type="journal article" date="2020" name="Mol. Plant">
        <title>The Chromosome-Based Rubber Tree Genome Provides New Insights into Spurge Genome Evolution and Rubber Biosynthesis.</title>
        <authorList>
            <person name="Liu J."/>
            <person name="Shi C."/>
            <person name="Shi C.C."/>
            <person name="Li W."/>
            <person name="Zhang Q.J."/>
            <person name="Zhang Y."/>
            <person name="Li K."/>
            <person name="Lu H.F."/>
            <person name="Shi C."/>
            <person name="Zhu S.T."/>
            <person name="Xiao Z.Y."/>
            <person name="Nan H."/>
            <person name="Yue Y."/>
            <person name="Zhu X.G."/>
            <person name="Wu Y."/>
            <person name="Hong X.N."/>
            <person name="Fan G.Y."/>
            <person name="Tong Y."/>
            <person name="Zhang D."/>
            <person name="Mao C.L."/>
            <person name="Liu Y.L."/>
            <person name="Hao S.J."/>
            <person name="Liu W.Q."/>
            <person name="Lv M.Q."/>
            <person name="Zhang H.B."/>
            <person name="Liu Y."/>
            <person name="Hu-Tang G.R."/>
            <person name="Wang J.P."/>
            <person name="Wang J.H."/>
            <person name="Sun Y.H."/>
            <person name="Ni S.B."/>
            <person name="Chen W.B."/>
            <person name="Zhang X.C."/>
            <person name="Jiao Y.N."/>
            <person name="Eichler E.E."/>
            <person name="Li G.H."/>
            <person name="Liu X."/>
            <person name="Gao L.Z."/>
        </authorList>
    </citation>
    <scope>NUCLEOTIDE SEQUENCE [LARGE SCALE GENOMIC DNA]</scope>
    <source>
        <strain evidence="3">cv. GT1</strain>
        <tissue evidence="2">Leaf</tissue>
    </source>
</reference>
<evidence type="ECO:0000313" key="3">
    <source>
        <dbReference type="Proteomes" id="UP000467840"/>
    </source>
</evidence>
<dbReference type="PANTHER" id="PTHR24128:SF24">
    <property type="entry name" value="ANKYRIN REPEAT PROTEIN"/>
    <property type="match status" value="1"/>
</dbReference>
<dbReference type="PROSITE" id="PS50088">
    <property type="entry name" value="ANK_REPEAT"/>
    <property type="match status" value="3"/>
</dbReference>
<dbReference type="EMBL" id="JAAGAX010000003">
    <property type="protein sequence ID" value="KAF2318771.1"/>
    <property type="molecule type" value="Genomic_DNA"/>
</dbReference>
<dbReference type="SMART" id="SM00248">
    <property type="entry name" value="ANK"/>
    <property type="match status" value="9"/>
</dbReference>
<dbReference type="AlphaFoldDB" id="A0A6A6MY94"/>
<gene>
    <name evidence="2" type="ORF">GH714_010600</name>
</gene>
<dbReference type="InterPro" id="IPR036770">
    <property type="entry name" value="Ankyrin_rpt-contain_sf"/>
</dbReference>
<proteinExistence type="predicted"/>
<keyword evidence="1" id="KW-0040">ANK repeat</keyword>
<dbReference type="PROSITE" id="PS50297">
    <property type="entry name" value="ANK_REP_REGION"/>
    <property type="match status" value="2"/>
</dbReference>
<dbReference type="SUPFAM" id="SSF48403">
    <property type="entry name" value="Ankyrin repeat"/>
    <property type="match status" value="2"/>
</dbReference>
<comment type="caution">
    <text evidence="2">The sequence shown here is derived from an EMBL/GenBank/DDBJ whole genome shotgun (WGS) entry which is preliminary data.</text>
</comment>
<keyword evidence="3" id="KW-1185">Reference proteome</keyword>